<sequence>MKPVLALLPIAALAACTTTAPEARPAARIPIPTMTYGTGGLERVLGQTARGLTQQFGAADADVAEGTGRKLQFGSRICVLDAYLYPKGSGEPVVTYVDARQRDGSAIDRASCVAALSRREGGK</sequence>
<accession>A0ABY4TR16</accession>
<protein>
    <recommendedName>
        <fullName evidence="4">Lipoprotein</fullName>
    </recommendedName>
</protein>
<gene>
    <name evidence="2" type="ORF">M9980_09510</name>
</gene>
<evidence type="ECO:0000313" key="3">
    <source>
        <dbReference type="Proteomes" id="UP001055580"/>
    </source>
</evidence>
<dbReference type="Proteomes" id="UP001055580">
    <property type="component" value="Chromosome"/>
</dbReference>
<keyword evidence="1" id="KW-0732">Signal</keyword>
<dbReference type="PROSITE" id="PS51257">
    <property type="entry name" value="PROKAR_LIPOPROTEIN"/>
    <property type="match status" value="1"/>
</dbReference>
<dbReference type="EMBL" id="CP098401">
    <property type="protein sequence ID" value="URW74810.1"/>
    <property type="molecule type" value="Genomic_DNA"/>
</dbReference>
<evidence type="ECO:0000256" key="1">
    <source>
        <dbReference type="SAM" id="SignalP"/>
    </source>
</evidence>
<organism evidence="2 3">
    <name type="scientific">Sphingomonas donggukensis</name>
    <dbReference type="NCBI Taxonomy" id="2949093"/>
    <lineage>
        <taxon>Bacteria</taxon>
        <taxon>Pseudomonadati</taxon>
        <taxon>Pseudomonadota</taxon>
        <taxon>Alphaproteobacteria</taxon>
        <taxon>Sphingomonadales</taxon>
        <taxon>Sphingomonadaceae</taxon>
        <taxon>Sphingomonas</taxon>
    </lineage>
</organism>
<feature type="chain" id="PRO_5046446877" description="Lipoprotein" evidence="1">
    <location>
        <begin position="21"/>
        <end position="123"/>
    </location>
</feature>
<keyword evidence="3" id="KW-1185">Reference proteome</keyword>
<proteinExistence type="predicted"/>
<dbReference type="RefSeq" id="WP_250749834.1">
    <property type="nucleotide sequence ID" value="NZ_CP098401.1"/>
</dbReference>
<feature type="signal peptide" evidence="1">
    <location>
        <begin position="1"/>
        <end position="20"/>
    </location>
</feature>
<evidence type="ECO:0008006" key="4">
    <source>
        <dbReference type="Google" id="ProtNLM"/>
    </source>
</evidence>
<name>A0ABY4TR16_9SPHN</name>
<evidence type="ECO:0000313" key="2">
    <source>
        <dbReference type="EMBL" id="URW74810.1"/>
    </source>
</evidence>
<reference evidence="2" key="1">
    <citation type="submission" date="2022-05" db="EMBL/GenBank/DDBJ databases">
        <title>Sphingomonas sp. strain RMG20 Genome sequencing and assembly.</title>
        <authorList>
            <person name="Kim I."/>
        </authorList>
    </citation>
    <scope>NUCLEOTIDE SEQUENCE</scope>
    <source>
        <strain evidence="2">RMG20</strain>
    </source>
</reference>